<keyword evidence="3" id="KW-0539">Nucleus</keyword>
<evidence type="ECO:0000256" key="1">
    <source>
        <dbReference type="ARBA" id="ARBA00004123"/>
    </source>
</evidence>
<dbReference type="PANTHER" id="PTHR33669">
    <property type="entry name" value="PROTEIN NEGATIVE REGULATOR OF RESISTANCE"/>
    <property type="match status" value="1"/>
</dbReference>
<protein>
    <recommendedName>
        <fullName evidence="7">NRR repressor homolog 1</fullName>
    </recommendedName>
</protein>
<proteinExistence type="inferred from homology"/>
<name>A0A1E5WEY4_9POAL</name>
<feature type="region of interest" description="Disordered" evidence="4">
    <location>
        <begin position="144"/>
        <end position="173"/>
    </location>
</feature>
<keyword evidence="6" id="KW-1185">Reference proteome</keyword>
<evidence type="ECO:0008006" key="7">
    <source>
        <dbReference type="Google" id="ProtNLM"/>
    </source>
</evidence>
<dbReference type="PANTHER" id="PTHR33669:SF4">
    <property type="entry name" value="NRR REPRESSOR HOMOLOG 2"/>
    <property type="match status" value="1"/>
</dbReference>
<comment type="similarity">
    <text evidence="2">Belongs to the NPR1-interactor family.</text>
</comment>
<evidence type="ECO:0000313" key="5">
    <source>
        <dbReference type="EMBL" id="OEL35953.1"/>
    </source>
</evidence>
<dbReference type="Proteomes" id="UP000095767">
    <property type="component" value="Unassembled WGS sequence"/>
</dbReference>
<comment type="subcellular location">
    <subcellularLocation>
        <location evidence="1">Nucleus</location>
    </subcellularLocation>
</comment>
<dbReference type="OrthoDB" id="696873at2759"/>
<evidence type="ECO:0000256" key="4">
    <source>
        <dbReference type="SAM" id="MobiDB-lite"/>
    </source>
</evidence>
<sequence>MGAGGGEETKKALQITAIDGDGASARAPVPPVEQRRPAPSLPAAAASGVAASSGGSAAAVQSCGEEDDDKQVERFYALLANIRALRGLYRGEDGGGRGLAAGRGRKRPREPEAPWRPAFRMEDFEEEVSHVTTADARCAVMKQGASGAGVARRPAAGRARAADGDYVEDEVADEARGRKLGRRVAARG</sequence>
<dbReference type="AlphaFoldDB" id="A0A1E5WEY4"/>
<accession>A0A1E5WEY4</accession>
<feature type="compositionally biased region" description="Low complexity" evidence="4">
    <location>
        <begin position="37"/>
        <end position="59"/>
    </location>
</feature>
<reference evidence="5 6" key="1">
    <citation type="submission" date="2016-09" db="EMBL/GenBank/DDBJ databases">
        <title>The draft genome of Dichanthelium oligosanthes: A C3 panicoid grass species.</title>
        <authorList>
            <person name="Studer A.J."/>
            <person name="Schnable J.C."/>
            <person name="Brutnell T.P."/>
        </authorList>
    </citation>
    <scope>NUCLEOTIDE SEQUENCE [LARGE SCALE GENOMIC DNA]</scope>
    <source>
        <strain evidence="6">cv. Kellogg 1175</strain>
        <tissue evidence="5">Leaf</tissue>
    </source>
</reference>
<evidence type="ECO:0000256" key="2">
    <source>
        <dbReference type="ARBA" id="ARBA00009937"/>
    </source>
</evidence>
<feature type="region of interest" description="Disordered" evidence="4">
    <location>
        <begin position="90"/>
        <end position="117"/>
    </location>
</feature>
<dbReference type="Pfam" id="PF15699">
    <property type="entry name" value="NPR1_interact"/>
    <property type="match status" value="1"/>
</dbReference>
<gene>
    <name evidence="5" type="ORF">BAE44_0003028</name>
</gene>
<feature type="region of interest" description="Disordered" evidence="4">
    <location>
        <begin position="1"/>
        <end position="66"/>
    </location>
</feature>
<organism evidence="5 6">
    <name type="scientific">Dichanthelium oligosanthes</name>
    <dbReference type="NCBI Taxonomy" id="888268"/>
    <lineage>
        <taxon>Eukaryota</taxon>
        <taxon>Viridiplantae</taxon>
        <taxon>Streptophyta</taxon>
        <taxon>Embryophyta</taxon>
        <taxon>Tracheophyta</taxon>
        <taxon>Spermatophyta</taxon>
        <taxon>Magnoliopsida</taxon>
        <taxon>Liliopsida</taxon>
        <taxon>Poales</taxon>
        <taxon>Poaceae</taxon>
        <taxon>PACMAD clade</taxon>
        <taxon>Panicoideae</taxon>
        <taxon>Panicodae</taxon>
        <taxon>Paniceae</taxon>
        <taxon>Dichantheliinae</taxon>
        <taxon>Dichanthelium</taxon>
    </lineage>
</organism>
<evidence type="ECO:0000256" key="3">
    <source>
        <dbReference type="ARBA" id="ARBA00023242"/>
    </source>
</evidence>
<dbReference type="InterPro" id="IPR031425">
    <property type="entry name" value="NPR1/NH1-interacting"/>
</dbReference>
<evidence type="ECO:0000313" key="6">
    <source>
        <dbReference type="Proteomes" id="UP000095767"/>
    </source>
</evidence>
<feature type="compositionally biased region" description="Low complexity" evidence="4">
    <location>
        <begin position="144"/>
        <end position="159"/>
    </location>
</feature>
<dbReference type="GO" id="GO:0005634">
    <property type="term" value="C:nucleus"/>
    <property type="evidence" value="ECO:0007669"/>
    <property type="project" value="UniProtKB-SubCell"/>
</dbReference>
<comment type="caution">
    <text evidence="5">The sequence shown here is derived from an EMBL/GenBank/DDBJ whole genome shotgun (WGS) entry which is preliminary data.</text>
</comment>
<dbReference type="EMBL" id="LWDX02010505">
    <property type="protein sequence ID" value="OEL35953.1"/>
    <property type="molecule type" value="Genomic_DNA"/>
</dbReference>
<dbReference type="GO" id="GO:0010112">
    <property type="term" value="P:regulation of systemic acquired resistance"/>
    <property type="evidence" value="ECO:0007669"/>
    <property type="project" value="InterPro"/>
</dbReference>